<keyword evidence="1" id="KW-0489">Methyltransferase</keyword>
<keyword evidence="1" id="KW-0808">Transferase</keyword>
<name>A0A942E013_9HYPH</name>
<dbReference type="Gene3D" id="3.40.50.150">
    <property type="entry name" value="Vaccinia Virus protein VP39"/>
    <property type="match status" value="1"/>
</dbReference>
<dbReference type="SUPFAM" id="SSF53335">
    <property type="entry name" value="S-adenosyl-L-methionine-dependent methyltransferases"/>
    <property type="match status" value="1"/>
</dbReference>
<dbReference type="AlphaFoldDB" id="A0A942E013"/>
<accession>A0A942E013</accession>
<dbReference type="Pfam" id="PF13489">
    <property type="entry name" value="Methyltransf_23"/>
    <property type="match status" value="1"/>
</dbReference>
<dbReference type="RefSeq" id="WP_188254066.1">
    <property type="nucleotide sequence ID" value="NZ_JABVCF010000003.1"/>
</dbReference>
<dbReference type="EMBL" id="JAGWCR010000003">
    <property type="protein sequence ID" value="MBS3648521.1"/>
    <property type="molecule type" value="Genomic_DNA"/>
</dbReference>
<dbReference type="GO" id="GO:0032259">
    <property type="term" value="P:methylation"/>
    <property type="evidence" value="ECO:0007669"/>
    <property type="project" value="UniProtKB-KW"/>
</dbReference>
<reference evidence="1" key="1">
    <citation type="submission" date="2021-04" db="EMBL/GenBank/DDBJ databases">
        <title>Pseudaminobacter soli sp. nov., isolated from paddy soil contaminated by heavy metals.</title>
        <authorList>
            <person name="Zhang K."/>
        </authorList>
    </citation>
    <scope>NUCLEOTIDE SEQUENCE</scope>
    <source>
        <strain evidence="1">19-2017</strain>
    </source>
</reference>
<proteinExistence type="predicted"/>
<keyword evidence="2" id="KW-1185">Reference proteome</keyword>
<protein>
    <submittedName>
        <fullName evidence="1">Methyltransferase domain-containing protein</fullName>
    </submittedName>
</protein>
<evidence type="ECO:0000313" key="2">
    <source>
        <dbReference type="Proteomes" id="UP000680348"/>
    </source>
</evidence>
<sequence>MDPRSAGGVKQGHGMILYEIQHPGFEQYNARYEAKDPLFADVTEGNLVFIRRLLDLLSSRAELQVLDIGCGQGYFTTAMREHLETRRTGMSPAAVMGVDGAGVAIRQAHGRDPATRWASDTLQHFLDTHEERLPGVRYDLITDRGGTTVIKDEAEAERIVERIGNLLKPSGFYAFLVSQSWYKGNGTVKPPHLQWSRDWMSVLGARFDYAFDFSRDGFHQVAYLK</sequence>
<dbReference type="Proteomes" id="UP000680348">
    <property type="component" value="Unassembled WGS sequence"/>
</dbReference>
<dbReference type="InterPro" id="IPR029063">
    <property type="entry name" value="SAM-dependent_MTases_sf"/>
</dbReference>
<evidence type="ECO:0000313" key="1">
    <source>
        <dbReference type="EMBL" id="MBS3648521.1"/>
    </source>
</evidence>
<organism evidence="1 2">
    <name type="scientific">Pseudaminobacter soli</name>
    <name type="common">ex Zhang et al. 2022</name>
    <dbReference type="NCBI Taxonomy" id="2831468"/>
    <lineage>
        <taxon>Bacteria</taxon>
        <taxon>Pseudomonadati</taxon>
        <taxon>Pseudomonadota</taxon>
        <taxon>Alphaproteobacteria</taxon>
        <taxon>Hyphomicrobiales</taxon>
        <taxon>Phyllobacteriaceae</taxon>
        <taxon>Pseudaminobacter</taxon>
    </lineage>
</organism>
<comment type="caution">
    <text evidence="1">The sequence shown here is derived from an EMBL/GenBank/DDBJ whole genome shotgun (WGS) entry which is preliminary data.</text>
</comment>
<gene>
    <name evidence="1" type="ORF">KEU06_07755</name>
</gene>
<dbReference type="GO" id="GO:0008168">
    <property type="term" value="F:methyltransferase activity"/>
    <property type="evidence" value="ECO:0007669"/>
    <property type="project" value="UniProtKB-KW"/>
</dbReference>